<dbReference type="CDD" id="cd00090">
    <property type="entry name" value="HTH_ARSR"/>
    <property type="match status" value="1"/>
</dbReference>
<comment type="caution">
    <text evidence="1">The sequence shown here is derived from an EMBL/GenBank/DDBJ whole genome shotgun (WGS) entry which is preliminary data.</text>
</comment>
<organism evidence="1">
    <name type="scientific">Archaeoglobus fulgidus</name>
    <dbReference type="NCBI Taxonomy" id="2234"/>
    <lineage>
        <taxon>Archaea</taxon>
        <taxon>Methanobacteriati</taxon>
        <taxon>Methanobacteriota</taxon>
        <taxon>Archaeoglobi</taxon>
        <taxon>Archaeoglobales</taxon>
        <taxon>Archaeoglobaceae</taxon>
        <taxon>Archaeoglobus</taxon>
    </lineage>
</organism>
<dbReference type="EMBL" id="DSYZ01000143">
    <property type="protein sequence ID" value="HGT83598.1"/>
    <property type="molecule type" value="Genomic_DNA"/>
</dbReference>
<accession>A0A7J3M4E4</accession>
<sequence>MLLEIAEVLEKLRVKPSDVKIYNLLRNRELGVREIAKELNLSTRFVRDRLKELTKRGIVKRRLVEQGWIGYKYTAEDPLEILKKFKAQLHEEFLRLEKALLNI</sequence>
<proteinExistence type="predicted"/>
<dbReference type="PROSITE" id="PS00519">
    <property type="entry name" value="HTH_ASNC_1"/>
    <property type="match status" value="1"/>
</dbReference>
<dbReference type="AlphaFoldDB" id="A0A7J3M4E4"/>
<name>A0A7J3M4E4_ARCFL</name>
<reference evidence="1" key="1">
    <citation type="journal article" date="2020" name="mSystems">
        <title>Genome- and Community-Level Interaction Insights into Carbon Utilization and Element Cycling Functions of Hydrothermarchaeota in Hydrothermal Sediment.</title>
        <authorList>
            <person name="Zhou Z."/>
            <person name="Liu Y."/>
            <person name="Xu W."/>
            <person name="Pan J."/>
            <person name="Luo Z.H."/>
            <person name="Li M."/>
        </authorList>
    </citation>
    <scope>NUCLEOTIDE SEQUENCE [LARGE SCALE GENOMIC DNA]</scope>
    <source>
        <strain evidence="1">SpSt-587</strain>
    </source>
</reference>
<dbReference type="InterPro" id="IPR019885">
    <property type="entry name" value="Tscrpt_reg_HTH_AsnC-type_CS"/>
</dbReference>
<protein>
    <submittedName>
        <fullName evidence="1">Transcriptional regulator</fullName>
    </submittedName>
</protein>
<gene>
    <name evidence="1" type="ORF">ENT52_07745</name>
</gene>
<dbReference type="InterPro" id="IPR036390">
    <property type="entry name" value="WH_DNA-bd_sf"/>
</dbReference>
<dbReference type="SUPFAM" id="SSF46785">
    <property type="entry name" value="Winged helix' DNA-binding domain"/>
    <property type="match status" value="1"/>
</dbReference>
<dbReference type="Pfam" id="PF13412">
    <property type="entry name" value="HTH_24"/>
    <property type="match status" value="1"/>
</dbReference>
<evidence type="ECO:0000313" key="1">
    <source>
        <dbReference type="EMBL" id="HGT83598.1"/>
    </source>
</evidence>
<dbReference type="InterPro" id="IPR036388">
    <property type="entry name" value="WH-like_DNA-bd_sf"/>
</dbReference>
<dbReference type="InterPro" id="IPR011991">
    <property type="entry name" value="ArsR-like_HTH"/>
</dbReference>
<dbReference type="Gene3D" id="1.10.10.10">
    <property type="entry name" value="Winged helix-like DNA-binding domain superfamily/Winged helix DNA-binding domain"/>
    <property type="match status" value="1"/>
</dbReference>